<sequence length="945" mass="105167">MASSFYSNSQHIDFDSVLDMDDPGMVSMFQALMESGLAGFLGCPAVIYEAALVDFFENASVREGVVISTVAGQLVEISEEWFAESFYLPVDGLSALSEIPKDKIFYARSIVSLSGEPAGSFNAITVEKFSMLTAVVCGVRMNWASILFNILKNMVTPGGSCWGTQAKGCLKEKRPAADFEAPVAKNKRTMKKRTGSSKASLEMVAVAQEVVPIQMVEPTTTEPAAEDEIPANPPADEVAGESADVEAADEGSNEEPAAGDATRINEPNFEPTVTVFVNEGLSTADDVDVIIEQVLADTTRFRVDEEEQVVCTSGEGNQPAGTTEERHWFDLPYDDLIARWDAERPVVTASDTDEDVGTMDVGAAGGDQQIQFSEEEPEDVEMSDHERSVDELIEADEKMSLEYILLTIPVDVPLPSASIEITKITMGKEIKIPGVDEWTWFLGRLPKIPADDKGKKILVEKDPVKGNPAKEHYSLICADIDLLIHLRAQCSFVDFFPVVSEPFRLLRKIWADVCLEVVEFCASRRLLPVVSLNFYKALAIVEPDSSFSYRQPTVFALRFSQFCTVFIDYSLFSWLPTADITDFLSSIAMDRTVFRSVQIAQNTGSVAPIVQMIDEPSSSESSSDDTLMDFVDHDSTAATSHSPPTISADVQNVLAQLRASVDLIQFELLEHKDDVKKIRETLSLHINNLERTLSERFDAHDRTYRVLFNNVRHDMRDHKNLLLLDLKSYQQKVSIQVGADNLERTLSERFDAHDRTYRVLFNNVRHDMRDHKNLLLLDLKSYQQKVSIQVGAAALDTVDVRREAKAVNAKVDILSSRLDDVKKDVDATKEAISHQLLEFQSQARANHIVLTDQLGQLVDYINRGGNAKKGEGESSRGPQPPPAVQIRDSGNAGGSGDAVRSTELTHPDIDAANRQILERMMREDRERERERRIKSRSGSYKRRRY</sequence>
<feature type="compositionally biased region" description="Basic and acidic residues" evidence="1">
    <location>
        <begin position="903"/>
        <end position="931"/>
    </location>
</feature>
<feature type="compositionally biased region" description="Basic residues" evidence="1">
    <location>
        <begin position="932"/>
        <end position="945"/>
    </location>
</feature>
<feature type="compositionally biased region" description="Acidic residues" evidence="1">
    <location>
        <begin position="243"/>
        <end position="253"/>
    </location>
</feature>
<accession>A0A2Z7B996</accession>
<protein>
    <submittedName>
        <fullName evidence="2">Dystroglycan-like</fullName>
    </submittedName>
</protein>
<name>A0A2Z7B996_9LAMI</name>
<feature type="region of interest" description="Disordered" evidence="1">
    <location>
        <begin position="219"/>
        <end position="266"/>
    </location>
</feature>
<reference evidence="2 3" key="1">
    <citation type="journal article" date="2015" name="Proc. Natl. Acad. Sci. U.S.A.">
        <title>The resurrection genome of Boea hygrometrica: A blueprint for survival of dehydration.</title>
        <authorList>
            <person name="Xiao L."/>
            <person name="Yang G."/>
            <person name="Zhang L."/>
            <person name="Yang X."/>
            <person name="Zhao S."/>
            <person name="Ji Z."/>
            <person name="Zhou Q."/>
            <person name="Hu M."/>
            <person name="Wang Y."/>
            <person name="Chen M."/>
            <person name="Xu Y."/>
            <person name="Jin H."/>
            <person name="Xiao X."/>
            <person name="Hu G."/>
            <person name="Bao F."/>
            <person name="Hu Y."/>
            <person name="Wan P."/>
            <person name="Li L."/>
            <person name="Deng X."/>
            <person name="Kuang T."/>
            <person name="Xiang C."/>
            <person name="Zhu J.K."/>
            <person name="Oliver M.J."/>
            <person name="He Y."/>
        </authorList>
    </citation>
    <scope>NUCLEOTIDE SEQUENCE [LARGE SCALE GENOMIC DNA]</scope>
    <source>
        <strain evidence="3">cv. XS01</strain>
    </source>
</reference>
<organism evidence="2 3">
    <name type="scientific">Dorcoceras hygrometricum</name>
    <dbReference type="NCBI Taxonomy" id="472368"/>
    <lineage>
        <taxon>Eukaryota</taxon>
        <taxon>Viridiplantae</taxon>
        <taxon>Streptophyta</taxon>
        <taxon>Embryophyta</taxon>
        <taxon>Tracheophyta</taxon>
        <taxon>Spermatophyta</taxon>
        <taxon>Magnoliopsida</taxon>
        <taxon>eudicotyledons</taxon>
        <taxon>Gunneridae</taxon>
        <taxon>Pentapetalae</taxon>
        <taxon>asterids</taxon>
        <taxon>lamiids</taxon>
        <taxon>Lamiales</taxon>
        <taxon>Gesneriaceae</taxon>
        <taxon>Didymocarpoideae</taxon>
        <taxon>Trichosporeae</taxon>
        <taxon>Loxocarpinae</taxon>
        <taxon>Dorcoceras</taxon>
    </lineage>
</organism>
<evidence type="ECO:0000313" key="2">
    <source>
        <dbReference type="EMBL" id="KZV28344.1"/>
    </source>
</evidence>
<dbReference type="AlphaFoldDB" id="A0A2Z7B996"/>
<gene>
    <name evidence="2" type="ORF">F511_25075</name>
</gene>
<evidence type="ECO:0000313" key="3">
    <source>
        <dbReference type="Proteomes" id="UP000250235"/>
    </source>
</evidence>
<feature type="region of interest" description="Disordered" evidence="1">
    <location>
        <begin position="865"/>
        <end position="945"/>
    </location>
</feature>
<proteinExistence type="predicted"/>
<dbReference type="Proteomes" id="UP000250235">
    <property type="component" value="Unassembled WGS sequence"/>
</dbReference>
<evidence type="ECO:0000256" key="1">
    <source>
        <dbReference type="SAM" id="MobiDB-lite"/>
    </source>
</evidence>
<keyword evidence="3" id="KW-1185">Reference proteome</keyword>
<dbReference type="EMBL" id="KV010148">
    <property type="protein sequence ID" value="KZV28344.1"/>
    <property type="molecule type" value="Genomic_DNA"/>
</dbReference>